<name>A0A2K3KBR2_TRIPR</name>
<evidence type="ECO:0000313" key="1">
    <source>
        <dbReference type="EMBL" id="PNX63689.1"/>
    </source>
</evidence>
<dbReference type="Proteomes" id="UP000236291">
    <property type="component" value="Unassembled WGS sequence"/>
</dbReference>
<reference evidence="1 2" key="2">
    <citation type="journal article" date="2017" name="Front. Plant Sci.">
        <title>Gene Classification and Mining of Molecular Markers Useful in Red Clover (Trifolium pratense) Breeding.</title>
        <authorList>
            <person name="Istvanek J."/>
            <person name="Dluhosova J."/>
            <person name="Dluhos P."/>
            <person name="Patkova L."/>
            <person name="Nedelnik J."/>
            <person name="Repkova J."/>
        </authorList>
    </citation>
    <scope>NUCLEOTIDE SEQUENCE [LARGE SCALE GENOMIC DNA]</scope>
    <source>
        <strain evidence="2">cv. Tatra</strain>
        <tissue evidence="1">Young leaves</tissue>
    </source>
</reference>
<comment type="caution">
    <text evidence="1">The sequence shown here is derived from an EMBL/GenBank/DDBJ whole genome shotgun (WGS) entry which is preliminary data.</text>
</comment>
<reference evidence="1 2" key="1">
    <citation type="journal article" date="2014" name="Am. J. Bot.">
        <title>Genome assembly and annotation for red clover (Trifolium pratense; Fabaceae).</title>
        <authorList>
            <person name="Istvanek J."/>
            <person name="Jaros M."/>
            <person name="Krenek A."/>
            <person name="Repkova J."/>
        </authorList>
    </citation>
    <scope>NUCLEOTIDE SEQUENCE [LARGE SCALE GENOMIC DNA]</scope>
    <source>
        <strain evidence="2">cv. Tatra</strain>
        <tissue evidence="1">Young leaves</tissue>
    </source>
</reference>
<evidence type="ECO:0000313" key="2">
    <source>
        <dbReference type="Proteomes" id="UP000236291"/>
    </source>
</evidence>
<gene>
    <name evidence="1" type="ORF">L195_g061753</name>
</gene>
<sequence>METHIVEAEKKTEEIETSVGKCVNDAENLRREVDDLVQRKETDMKAMGKFEGNTHQPYSRLDSLPGIQYQAASEDFIYFGSRQQAYDELFKALND</sequence>
<accession>A0A2K3KBR2</accession>
<protein>
    <submittedName>
        <fullName evidence="1">Disease resistance (CC-NBS-LRR class) family protein</fullName>
    </submittedName>
</protein>
<feature type="non-terminal residue" evidence="1">
    <location>
        <position position="95"/>
    </location>
</feature>
<dbReference type="AlphaFoldDB" id="A0A2K3KBR2"/>
<organism evidence="1 2">
    <name type="scientific">Trifolium pratense</name>
    <name type="common">Red clover</name>
    <dbReference type="NCBI Taxonomy" id="57577"/>
    <lineage>
        <taxon>Eukaryota</taxon>
        <taxon>Viridiplantae</taxon>
        <taxon>Streptophyta</taxon>
        <taxon>Embryophyta</taxon>
        <taxon>Tracheophyta</taxon>
        <taxon>Spermatophyta</taxon>
        <taxon>Magnoliopsida</taxon>
        <taxon>eudicotyledons</taxon>
        <taxon>Gunneridae</taxon>
        <taxon>Pentapetalae</taxon>
        <taxon>rosids</taxon>
        <taxon>fabids</taxon>
        <taxon>Fabales</taxon>
        <taxon>Fabaceae</taxon>
        <taxon>Papilionoideae</taxon>
        <taxon>50 kb inversion clade</taxon>
        <taxon>NPAAA clade</taxon>
        <taxon>Hologalegina</taxon>
        <taxon>IRL clade</taxon>
        <taxon>Trifolieae</taxon>
        <taxon>Trifolium</taxon>
    </lineage>
</organism>
<proteinExistence type="predicted"/>
<dbReference type="EMBL" id="ASHM01157720">
    <property type="protein sequence ID" value="PNX63689.1"/>
    <property type="molecule type" value="Genomic_DNA"/>
</dbReference>